<name>A0ABY4SBF6_AQUTE</name>
<dbReference type="Gene3D" id="3.20.20.140">
    <property type="entry name" value="Metal-dependent hydrolases"/>
    <property type="match status" value="1"/>
</dbReference>
<sequence>MKPDLQTARERFLASGDEALLPIVDAHHHYFDLQRNPHPWLQRQPRIPFRYGDYGPICRDWLPEDHARAASGHLWLRSVLMEGEWDPADPVGEARWVQALADAQGTPQALAAQAWLDRADLPEVLAAYRQLPIVRSVRHKPRSLPRQDHTPGWSAPGAMRCPRWRDGYAQLEAAGLMFELQAPWWHMAEALELARDFPRTTLIVNHAGLPAERDEASLAAWGRAMAQLADAPNVHVKISGLGVPGQAWTPALQAPVVQGLIERFGVARCLFASNFPVDGLVASFDQIFSSFKVLTRQHTPAERLALFCDNALRLYRLD</sequence>
<evidence type="ECO:0000256" key="1">
    <source>
        <dbReference type="ARBA" id="ARBA00038310"/>
    </source>
</evidence>
<dbReference type="Pfam" id="PF04909">
    <property type="entry name" value="Amidohydro_2"/>
    <property type="match status" value="1"/>
</dbReference>
<evidence type="ECO:0000313" key="3">
    <source>
        <dbReference type="EMBL" id="URI09078.1"/>
    </source>
</evidence>
<dbReference type="InterPro" id="IPR032466">
    <property type="entry name" value="Metal_Hydrolase"/>
</dbReference>
<dbReference type="SUPFAM" id="SSF51556">
    <property type="entry name" value="Metallo-dependent hydrolases"/>
    <property type="match status" value="1"/>
</dbReference>
<evidence type="ECO:0000259" key="2">
    <source>
        <dbReference type="Pfam" id="PF04909"/>
    </source>
</evidence>
<comment type="similarity">
    <text evidence="1">Belongs to the metallo-dependent hydrolases superfamily.</text>
</comment>
<accession>A0ABY4SBF6</accession>
<protein>
    <submittedName>
        <fullName evidence="3">Amidohydrolase family protein</fullName>
    </submittedName>
</protein>
<gene>
    <name evidence="3" type="ORF">MW290_26280</name>
</gene>
<dbReference type="PANTHER" id="PTHR43569:SF1">
    <property type="entry name" value="BLL3371 PROTEIN"/>
    <property type="match status" value="1"/>
</dbReference>
<dbReference type="RefSeq" id="WP_250197296.1">
    <property type="nucleotide sequence ID" value="NZ_CP097636.1"/>
</dbReference>
<evidence type="ECO:0000313" key="4">
    <source>
        <dbReference type="Proteomes" id="UP001056201"/>
    </source>
</evidence>
<dbReference type="InterPro" id="IPR052350">
    <property type="entry name" value="Metallo-dep_Lactonases"/>
</dbReference>
<reference evidence="3" key="1">
    <citation type="submission" date="2022-05" db="EMBL/GenBank/DDBJ databases">
        <title>An RpoN-dependent PEP-CTERM gene is involved in floc formation of an Aquincola tertiaricarbonis strain.</title>
        <authorList>
            <person name="Qiu D."/>
            <person name="Xia M."/>
        </authorList>
    </citation>
    <scope>NUCLEOTIDE SEQUENCE</scope>
    <source>
        <strain evidence="3">RN12</strain>
    </source>
</reference>
<keyword evidence="4" id="KW-1185">Reference proteome</keyword>
<dbReference type="Proteomes" id="UP001056201">
    <property type="component" value="Chromosome 2"/>
</dbReference>
<dbReference type="InterPro" id="IPR006680">
    <property type="entry name" value="Amidohydro-rel"/>
</dbReference>
<dbReference type="EMBL" id="CP097636">
    <property type="protein sequence ID" value="URI09078.1"/>
    <property type="molecule type" value="Genomic_DNA"/>
</dbReference>
<proteinExistence type="inferred from homology"/>
<feature type="domain" description="Amidohydrolase-related" evidence="2">
    <location>
        <begin position="24"/>
        <end position="317"/>
    </location>
</feature>
<organism evidence="3 4">
    <name type="scientific">Aquincola tertiaricarbonis</name>
    <dbReference type="NCBI Taxonomy" id="391953"/>
    <lineage>
        <taxon>Bacteria</taxon>
        <taxon>Pseudomonadati</taxon>
        <taxon>Pseudomonadota</taxon>
        <taxon>Betaproteobacteria</taxon>
        <taxon>Burkholderiales</taxon>
        <taxon>Sphaerotilaceae</taxon>
        <taxon>Aquincola</taxon>
    </lineage>
</organism>
<dbReference type="PANTHER" id="PTHR43569">
    <property type="entry name" value="AMIDOHYDROLASE"/>
    <property type="match status" value="1"/>
</dbReference>